<evidence type="ECO:0000256" key="4">
    <source>
        <dbReference type="ARBA" id="ARBA00022801"/>
    </source>
</evidence>
<dbReference type="GO" id="GO:0006508">
    <property type="term" value="P:proteolysis"/>
    <property type="evidence" value="ECO:0007669"/>
    <property type="project" value="UniProtKB-KW"/>
</dbReference>
<dbReference type="InterPro" id="IPR018114">
    <property type="entry name" value="TRYPSIN_HIS"/>
</dbReference>
<dbReference type="Gene3D" id="2.40.10.10">
    <property type="entry name" value="Trypsin-like serine proteases"/>
    <property type="match status" value="3"/>
</dbReference>
<dbReference type="PROSITE" id="PS00134">
    <property type="entry name" value="TRYPSIN_HIS"/>
    <property type="match status" value="1"/>
</dbReference>
<feature type="domain" description="Peptidase S1" evidence="12">
    <location>
        <begin position="27"/>
        <end position="280"/>
    </location>
</feature>
<dbReference type="CDD" id="cd00190">
    <property type="entry name" value="Tryp_SPc"/>
    <property type="match status" value="1"/>
</dbReference>
<dbReference type="InterPro" id="IPR051487">
    <property type="entry name" value="Ser/Thr_Proteases_Immune/Dev"/>
</dbReference>
<evidence type="ECO:0000256" key="10">
    <source>
        <dbReference type="ARBA" id="ARBA00024195"/>
    </source>
</evidence>
<dbReference type="InterPro" id="IPR009003">
    <property type="entry name" value="Peptidase_S1_PA"/>
</dbReference>
<name>A0AAU9U8X9_EUPED</name>
<keyword evidence="2" id="KW-0479">Metal-binding</keyword>
<dbReference type="PROSITE" id="PS00135">
    <property type="entry name" value="TRYPSIN_SER"/>
    <property type="match status" value="1"/>
</dbReference>
<evidence type="ECO:0000256" key="2">
    <source>
        <dbReference type="ARBA" id="ARBA00022723"/>
    </source>
</evidence>
<keyword evidence="3" id="KW-0732">Signal</keyword>
<proteinExistence type="inferred from homology"/>
<dbReference type="FunFam" id="2.40.10.10:FF:000078">
    <property type="entry name" value="Serine protease H137"/>
    <property type="match status" value="1"/>
</dbReference>
<accession>A0AAU9U8X9</accession>
<dbReference type="AlphaFoldDB" id="A0AAU9U8X9"/>
<dbReference type="InterPro" id="IPR001254">
    <property type="entry name" value="Trypsin_dom"/>
</dbReference>
<dbReference type="Proteomes" id="UP001153954">
    <property type="component" value="Unassembled WGS sequence"/>
</dbReference>
<keyword evidence="9" id="KW-0325">Glycoprotein</keyword>
<dbReference type="InterPro" id="IPR001314">
    <property type="entry name" value="Peptidase_S1A"/>
</dbReference>
<keyword evidence="6" id="KW-0106">Calcium</keyword>
<dbReference type="InterPro" id="IPR033116">
    <property type="entry name" value="TRYPSIN_SER"/>
</dbReference>
<dbReference type="GO" id="GO:0046872">
    <property type="term" value="F:metal ion binding"/>
    <property type="evidence" value="ECO:0007669"/>
    <property type="project" value="UniProtKB-KW"/>
</dbReference>
<dbReference type="EMBL" id="CAKOGL010000014">
    <property type="protein sequence ID" value="CAH2094428.1"/>
    <property type="molecule type" value="Genomic_DNA"/>
</dbReference>
<sequence>MSSHVENHPVWKEIDAFECGFSASDRIIGGLNAALGQFPWMARLGYNEKGGQEVSWMCGGSLVTDRHLLTAAHCVQTTEEDFELSLIRIGEYDTKTNPDCQLNICASPLQDRKIRSIKIHPNYNKPPFHNDLALITLDEPVQLNDYVIPICLPRGERPHSLELSEFVTVAGWGKMNMTTEEKASILQYVTIPVIKPENCNFFGRGFKLSEKEICAGGQRNKDACVGDSGGPLMKVLDTPDGPKNFLMGIVSFGPTICGIKKPGVYTSIPHFLEWILDNITW</sequence>
<evidence type="ECO:0000256" key="11">
    <source>
        <dbReference type="RuleBase" id="RU363034"/>
    </source>
</evidence>
<evidence type="ECO:0000256" key="6">
    <source>
        <dbReference type="ARBA" id="ARBA00022837"/>
    </source>
</evidence>
<dbReference type="GO" id="GO:0051604">
    <property type="term" value="P:protein maturation"/>
    <property type="evidence" value="ECO:0007669"/>
    <property type="project" value="UniProtKB-ARBA"/>
</dbReference>
<keyword evidence="4 11" id="KW-0378">Hydrolase</keyword>
<evidence type="ECO:0000256" key="7">
    <source>
        <dbReference type="ARBA" id="ARBA00023145"/>
    </source>
</evidence>
<comment type="similarity">
    <text evidence="10">Belongs to the peptidase S1 family. CLIP subfamily.</text>
</comment>
<dbReference type="PANTHER" id="PTHR24256">
    <property type="entry name" value="TRYPTASE-RELATED"/>
    <property type="match status" value="1"/>
</dbReference>
<keyword evidence="5 11" id="KW-0720">Serine protease</keyword>
<dbReference type="SUPFAM" id="SSF50494">
    <property type="entry name" value="Trypsin-like serine proteases"/>
    <property type="match status" value="1"/>
</dbReference>
<dbReference type="GO" id="GO:0004252">
    <property type="term" value="F:serine-type endopeptidase activity"/>
    <property type="evidence" value="ECO:0007669"/>
    <property type="project" value="InterPro"/>
</dbReference>
<evidence type="ECO:0000313" key="13">
    <source>
        <dbReference type="EMBL" id="CAH2094428.1"/>
    </source>
</evidence>
<reference evidence="13" key="1">
    <citation type="submission" date="2022-03" db="EMBL/GenBank/DDBJ databases">
        <authorList>
            <person name="Tunstrom K."/>
        </authorList>
    </citation>
    <scope>NUCLEOTIDE SEQUENCE</scope>
</reference>
<evidence type="ECO:0000256" key="3">
    <source>
        <dbReference type="ARBA" id="ARBA00022729"/>
    </source>
</evidence>
<evidence type="ECO:0000256" key="1">
    <source>
        <dbReference type="ARBA" id="ARBA00022670"/>
    </source>
</evidence>
<evidence type="ECO:0000256" key="5">
    <source>
        <dbReference type="ARBA" id="ARBA00022825"/>
    </source>
</evidence>
<keyword evidence="8" id="KW-1015">Disulfide bond</keyword>
<keyword evidence="14" id="KW-1185">Reference proteome</keyword>
<keyword evidence="1 11" id="KW-0645">Protease</keyword>
<dbReference type="InterPro" id="IPR043504">
    <property type="entry name" value="Peptidase_S1_PA_chymotrypsin"/>
</dbReference>
<dbReference type="FunFam" id="2.40.10.10:FF:000028">
    <property type="entry name" value="Serine protease easter"/>
    <property type="match status" value="1"/>
</dbReference>
<keyword evidence="7" id="KW-0865">Zymogen</keyword>
<evidence type="ECO:0000256" key="8">
    <source>
        <dbReference type="ARBA" id="ARBA00023157"/>
    </source>
</evidence>
<dbReference type="PRINTS" id="PR00722">
    <property type="entry name" value="CHYMOTRYPSIN"/>
</dbReference>
<comment type="caution">
    <text evidence="13">The sequence shown here is derived from an EMBL/GenBank/DDBJ whole genome shotgun (WGS) entry which is preliminary data.</text>
</comment>
<dbReference type="SMART" id="SM00020">
    <property type="entry name" value="Tryp_SPc"/>
    <property type="match status" value="1"/>
</dbReference>
<dbReference type="Pfam" id="PF00089">
    <property type="entry name" value="Trypsin"/>
    <property type="match status" value="1"/>
</dbReference>
<evidence type="ECO:0000259" key="12">
    <source>
        <dbReference type="PROSITE" id="PS50240"/>
    </source>
</evidence>
<organism evidence="13 14">
    <name type="scientific">Euphydryas editha</name>
    <name type="common">Edith's checkerspot</name>
    <dbReference type="NCBI Taxonomy" id="104508"/>
    <lineage>
        <taxon>Eukaryota</taxon>
        <taxon>Metazoa</taxon>
        <taxon>Ecdysozoa</taxon>
        <taxon>Arthropoda</taxon>
        <taxon>Hexapoda</taxon>
        <taxon>Insecta</taxon>
        <taxon>Pterygota</taxon>
        <taxon>Neoptera</taxon>
        <taxon>Endopterygota</taxon>
        <taxon>Lepidoptera</taxon>
        <taxon>Glossata</taxon>
        <taxon>Ditrysia</taxon>
        <taxon>Papilionoidea</taxon>
        <taxon>Nymphalidae</taxon>
        <taxon>Nymphalinae</taxon>
        <taxon>Euphydryas</taxon>
    </lineage>
</organism>
<evidence type="ECO:0000313" key="14">
    <source>
        <dbReference type="Proteomes" id="UP001153954"/>
    </source>
</evidence>
<gene>
    <name evidence="13" type="ORF">EEDITHA_LOCUS9993</name>
</gene>
<protein>
    <recommendedName>
        <fullName evidence="12">Peptidase S1 domain-containing protein</fullName>
    </recommendedName>
</protein>
<dbReference type="PROSITE" id="PS50240">
    <property type="entry name" value="TRYPSIN_DOM"/>
    <property type="match status" value="1"/>
</dbReference>
<evidence type="ECO:0000256" key="9">
    <source>
        <dbReference type="ARBA" id="ARBA00023180"/>
    </source>
</evidence>